<dbReference type="EMBL" id="MU971368">
    <property type="protein sequence ID" value="KAK9237493.1"/>
    <property type="molecule type" value="Genomic_DNA"/>
</dbReference>
<evidence type="ECO:0000313" key="2">
    <source>
        <dbReference type="Proteomes" id="UP001433508"/>
    </source>
</evidence>
<dbReference type="Proteomes" id="UP001433508">
    <property type="component" value="Unassembled WGS sequence"/>
</dbReference>
<protein>
    <submittedName>
        <fullName evidence="1">Uncharacterized protein</fullName>
    </submittedName>
</protein>
<reference evidence="2" key="1">
    <citation type="journal article" date="2024" name="Front. Bioeng. Biotechnol.">
        <title>Genome-scale model development and genomic sequencing of the oleaginous clade Lipomyces.</title>
        <authorList>
            <person name="Czajka J.J."/>
            <person name="Han Y."/>
            <person name="Kim J."/>
            <person name="Mondo S.J."/>
            <person name="Hofstad B.A."/>
            <person name="Robles A."/>
            <person name="Haridas S."/>
            <person name="Riley R."/>
            <person name="LaButti K."/>
            <person name="Pangilinan J."/>
            <person name="Andreopoulos W."/>
            <person name="Lipzen A."/>
            <person name="Yan J."/>
            <person name="Wang M."/>
            <person name="Ng V."/>
            <person name="Grigoriev I.V."/>
            <person name="Spatafora J.W."/>
            <person name="Magnuson J.K."/>
            <person name="Baker S.E."/>
            <person name="Pomraning K.R."/>
        </authorList>
    </citation>
    <scope>NUCLEOTIDE SEQUENCE [LARGE SCALE GENOMIC DNA]</scope>
    <source>
        <strain evidence="2">CBS 7786</strain>
    </source>
</reference>
<comment type="caution">
    <text evidence="1">The sequence shown here is derived from an EMBL/GenBank/DDBJ whole genome shotgun (WGS) entry which is preliminary data.</text>
</comment>
<gene>
    <name evidence="1" type="ORF">V1525DRAFT_403759</name>
</gene>
<name>A0ACC3T0R0_LIPKO</name>
<evidence type="ECO:0000313" key="1">
    <source>
        <dbReference type="EMBL" id="KAK9237493.1"/>
    </source>
</evidence>
<proteinExistence type="predicted"/>
<accession>A0ACC3T0R0</accession>
<organism evidence="1 2">
    <name type="scientific">Lipomyces kononenkoae</name>
    <name type="common">Yeast</name>
    <dbReference type="NCBI Taxonomy" id="34357"/>
    <lineage>
        <taxon>Eukaryota</taxon>
        <taxon>Fungi</taxon>
        <taxon>Dikarya</taxon>
        <taxon>Ascomycota</taxon>
        <taxon>Saccharomycotina</taxon>
        <taxon>Lipomycetes</taxon>
        <taxon>Lipomycetales</taxon>
        <taxon>Lipomycetaceae</taxon>
        <taxon>Lipomyces</taxon>
    </lineage>
</organism>
<sequence>MPSQAPGMFPPSSTAGITFANQDKLQKLPLPPLEDTIQRYLSVVKSLQTPREFEQTRSAALEFLINQGPNLQAKLQAYASTRSSYIEQFWYDSYLNFDNPVVLNLNPFFLLEDDPTPARNNQVTRAASLVVSTLAFVRALRREELPPDTVHGKPLCMYQYSRIFGTARISNENVCVMQSDYSSKHIVVLARSQFYWFDVLDENSDLIMTEKDLAQNFRTIINDAVTTPVTEAAKGAVGVLTAENRRIWASLRDLLSQDVDSGVSPAATEENGSNGWSNRHIKERNSNRECLQIIDSALFILCLDYSSPQTASELAMNMLCGTNVIEKGVQVGTCTNRWYDKLQIIVTKNGSAGINFEHTGVDGHTILRFVSDIYTDTILRFAKSINGHAPSLWASESPDPSKRDPSSFGDVTTTPHKLEWTMIPELSLALRFAETRLADLIHQNEFDVLEFSHYGSTYMKTMGFSPDAFVQMAFQAAYYALYGKVECTYEPAMTKYFLHGRTEAIRTVSEESVAFVRKFCEDAPAKTKIEYLRRACEKHVHTTKVCAQGLGQDRHLYALYCMHQRYMEEDALNADEPLSSVDSFEGPKSKAAPEIPSIFTDAGWDKLNTTVISTSNCGNPSLRLFGFGPTSQDGYGIGYIIKPDSISICASSKHRQTRRYLDTLHNYLMEVRGLLRSTEYRTTGTRARSAIRGDARERSTAAEGRKDRRRGRLVDDIRQTGEAQDDDEAGDMLGGYGYFDVGEMENLLRDITGNLAPAPTEHGPSMTSTPDDRAQPGYRRREVGRKLRLADI</sequence>
<keyword evidence="2" id="KW-1185">Reference proteome</keyword>